<dbReference type="SUPFAM" id="SSF54616">
    <property type="entry name" value="DNA-binding domain of Mlu1-box binding protein MBP1"/>
    <property type="match status" value="1"/>
</dbReference>
<evidence type="ECO:0000256" key="8">
    <source>
        <dbReference type="SAM" id="MobiDB-lite"/>
    </source>
</evidence>
<feature type="compositionally biased region" description="Polar residues" evidence="8">
    <location>
        <begin position="17"/>
        <end position="30"/>
    </location>
</feature>
<keyword evidence="5" id="KW-0238">DNA-binding</keyword>
<keyword evidence="7" id="KW-0183">Conidiation</keyword>
<dbReference type="EMBL" id="JAZAVK010000048">
    <property type="protein sequence ID" value="KAK7427838.1"/>
    <property type="molecule type" value="Genomic_DNA"/>
</dbReference>
<evidence type="ECO:0000256" key="6">
    <source>
        <dbReference type="ARBA" id="ARBA00023163"/>
    </source>
</evidence>
<feature type="compositionally biased region" description="Low complexity" evidence="8">
    <location>
        <begin position="481"/>
        <end position="494"/>
    </location>
</feature>
<feature type="compositionally biased region" description="Polar residues" evidence="8">
    <location>
        <begin position="344"/>
        <end position="355"/>
    </location>
</feature>
<comment type="similarity">
    <text evidence="2">Belongs to the EFG1/PHD1/stuA family.</text>
</comment>
<comment type="caution">
    <text evidence="10">The sequence shown here is derived from an EMBL/GenBank/DDBJ whole genome shotgun (WGS) entry which is preliminary data.</text>
</comment>
<evidence type="ECO:0000256" key="2">
    <source>
        <dbReference type="ARBA" id="ARBA00007247"/>
    </source>
</evidence>
<feature type="compositionally biased region" description="Polar residues" evidence="8">
    <location>
        <begin position="66"/>
        <end position="82"/>
    </location>
</feature>
<evidence type="ECO:0000256" key="5">
    <source>
        <dbReference type="ARBA" id="ARBA00023125"/>
    </source>
</evidence>
<evidence type="ECO:0000256" key="7">
    <source>
        <dbReference type="ARBA" id="ARBA00023321"/>
    </source>
</evidence>
<feature type="compositionally biased region" description="Polar residues" evidence="8">
    <location>
        <begin position="97"/>
        <end position="106"/>
    </location>
</feature>
<sequence>MSSERLPSLPLPPPGQAYSSGTSSPRVSSIGSLNGSHSGSQSSFTSATSSIGPKTPSPTLPVNAITGPSTSITSYDAMNQPEQPLYYPQHMSAGPGPSNQTVTSGGMSHYPQHQPPLLQPGPAQYSAPAPYSQYGYANGLTSPPTAPPSVSNPMGGQNVLPLPGVGAQGQMQSGYQGFDTTGQQPPPGMKPRVTATLWEDEGSLCFQVEARGICVARREDNHMINGTKLLNVAGMTRGRRDGILKSEKVRHVVKIGPMHLKGVWIPYDRALDFANKEKITEMLYPLFVHNIGALLYHPTNQSRTTQVMAAAERRKQEQNQMRNPGPPGLPSIGQHHSSMALPGPQNSLPSHNNMGRPSLDRAHTFPTPPTSASSVMGSMGTSESFNWQGQGMSGPQGNNPMTIDTGLSNARSMPTTPATTPPGPSLQSMHSYPSAAQQYDNTRPMYNTQSSQQSPYQTSNTGPQDRMYAQPPNSYPKNEMGPPSSRPSISGPSGEQHDAKPPNGLIHSDQAPQPQNGEDENEHEHDAEYTHDSSAYDGSRNNYNYTAPGVGTLANETNLSPEMTGSPSHPAPSGRATPRSAAPPQPYYPQHAGYNTPPRVQQTTSNLYNVMSNDRGTANGAPGNDVYAPAADMSGMPNGYAPQPPVMNGSGGVLKRGREDDDDISRSTGDGPGSMGNLDLKRRKTMMESTVPAPTYDAMNRPTSAIAAPRRR</sequence>
<evidence type="ECO:0000256" key="3">
    <source>
        <dbReference type="ARBA" id="ARBA00022969"/>
    </source>
</evidence>
<feature type="compositionally biased region" description="Polar residues" evidence="8">
    <location>
        <begin position="554"/>
        <end position="567"/>
    </location>
</feature>
<feature type="compositionally biased region" description="Low complexity" evidence="8">
    <location>
        <begin position="31"/>
        <end position="52"/>
    </location>
</feature>
<evidence type="ECO:0000256" key="4">
    <source>
        <dbReference type="ARBA" id="ARBA00023015"/>
    </source>
</evidence>
<feature type="region of interest" description="Disordered" evidence="8">
    <location>
        <begin position="1"/>
        <end position="121"/>
    </location>
</feature>
<keyword evidence="6" id="KW-0804">Transcription</keyword>
<feature type="region of interest" description="Disordered" evidence="8">
    <location>
        <begin position="309"/>
        <end position="431"/>
    </location>
</feature>
<name>A0ABR1I2U8_9HYPO</name>
<protein>
    <recommendedName>
        <fullName evidence="9">HTH APSES-type domain-containing protein</fullName>
    </recommendedName>
</protein>
<feature type="compositionally biased region" description="Polar residues" evidence="8">
    <location>
        <begin position="370"/>
        <end position="413"/>
    </location>
</feature>
<dbReference type="InterPro" id="IPR003163">
    <property type="entry name" value="Tscrpt_reg_HTH_APSES-type"/>
</dbReference>
<dbReference type="Gene3D" id="3.10.260.10">
    <property type="entry name" value="Transcription regulator HTH, APSES-type DNA-binding domain"/>
    <property type="match status" value="1"/>
</dbReference>
<organism evidence="10 11">
    <name type="scientific">Neonectria magnoliae</name>
    <dbReference type="NCBI Taxonomy" id="2732573"/>
    <lineage>
        <taxon>Eukaryota</taxon>
        <taxon>Fungi</taxon>
        <taxon>Dikarya</taxon>
        <taxon>Ascomycota</taxon>
        <taxon>Pezizomycotina</taxon>
        <taxon>Sordariomycetes</taxon>
        <taxon>Hypocreomycetidae</taxon>
        <taxon>Hypocreales</taxon>
        <taxon>Nectriaceae</taxon>
        <taxon>Neonectria</taxon>
    </lineage>
</organism>
<comment type="subcellular location">
    <subcellularLocation>
        <location evidence="1">Nucleus</location>
    </subcellularLocation>
</comment>
<dbReference type="Pfam" id="PF04383">
    <property type="entry name" value="KilA-N"/>
    <property type="match status" value="1"/>
</dbReference>
<keyword evidence="3" id="KW-0749">Sporulation</keyword>
<evidence type="ECO:0000256" key="1">
    <source>
        <dbReference type="ARBA" id="ARBA00004123"/>
    </source>
</evidence>
<feature type="region of interest" description="Disordered" evidence="8">
    <location>
        <begin position="445"/>
        <end position="712"/>
    </location>
</feature>
<evidence type="ECO:0000313" key="11">
    <source>
        <dbReference type="Proteomes" id="UP001498421"/>
    </source>
</evidence>
<feature type="compositionally biased region" description="Low complexity" evidence="8">
    <location>
        <begin position="446"/>
        <end position="461"/>
    </location>
</feature>
<dbReference type="SMART" id="SM01252">
    <property type="entry name" value="KilA-N"/>
    <property type="match status" value="1"/>
</dbReference>
<gene>
    <name evidence="10" type="ORF">QQZ08_005610</name>
</gene>
<evidence type="ECO:0000259" key="9">
    <source>
        <dbReference type="PROSITE" id="PS51299"/>
    </source>
</evidence>
<reference evidence="10 11" key="1">
    <citation type="journal article" date="2025" name="Microbiol. Resour. Announc.">
        <title>Draft genome sequences for Neonectria magnoliae and Neonectria punicea, canker pathogens of Liriodendron tulipifera and Acer saccharum in West Virginia.</title>
        <authorList>
            <person name="Petronek H.M."/>
            <person name="Kasson M.T."/>
            <person name="Metheny A.M."/>
            <person name="Stauder C.M."/>
            <person name="Lovett B."/>
            <person name="Lynch S.C."/>
            <person name="Garnas J.R."/>
            <person name="Kasson L.R."/>
            <person name="Stajich J.E."/>
        </authorList>
    </citation>
    <scope>NUCLEOTIDE SEQUENCE [LARGE SCALE GENOMIC DNA]</scope>
    <source>
        <strain evidence="10 11">NRRL 64651</strain>
    </source>
</reference>
<keyword evidence="4" id="KW-0805">Transcription regulation</keyword>
<dbReference type="PANTHER" id="PTHR47792:SF1">
    <property type="entry name" value="PROTEIN SOK2-RELATED"/>
    <property type="match status" value="1"/>
</dbReference>
<dbReference type="Proteomes" id="UP001498421">
    <property type="component" value="Unassembled WGS sequence"/>
</dbReference>
<evidence type="ECO:0000313" key="10">
    <source>
        <dbReference type="EMBL" id="KAK7427838.1"/>
    </source>
</evidence>
<proteinExistence type="inferred from homology"/>
<dbReference type="InterPro" id="IPR018004">
    <property type="entry name" value="KilA/APSES_HTH"/>
</dbReference>
<feature type="compositionally biased region" description="Polar residues" evidence="8">
    <location>
        <begin position="598"/>
        <end position="616"/>
    </location>
</feature>
<dbReference type="InterPro" id="IPR029790">
    <property type="entry name" value="EFG1/Phd1/StuA"/>
</dbReference>
<feature type="compositionally biased region" description="Basic and acidic residues" evidence="8">
    <location>
        <begin position="522"/>
        <end position="531"/>
    </location>
</feature>
<feature type="domain" description="HTH APSES-type" evidence="9">
    <location>
        <begin position="192"/>
        <end position="298"/>
    </location>
</feature>
<dbReference type="PROSITE" id="PS51299">
    <property type="entry name" value="HTH_APSES"/>
    <property type="match status" value="1"/>
</dbReference>
<dbReference type="InterPro" id="IPR036887">
    <property type="entry name" value="HTH_APSES_sf"/>
</dbReference>
<dbReference type="PANTHER" id="PTHR47792">
    <property type="entry name" value="PROTEIN SOK2-RELATED"/>
    <property type="match status" value="1"/>
</dbReference>
<accession>A0ABR1I2U8</accession>
<keyword evidence="11" id="KW-1185">Reference proteome</keyword>